<reference evidence="2" key="1">
    <citation type="submission" date="2019-08" db="EMBL/GenBank/DDBJ databases">
        <authorList>
            <person name="Kucharzyk K."/>
            <person name="Murdoch R.W."/>
            <person name="Higgins S."/>
            <person name="Loffler F."/>
        </authorList>
    </citation>
    <scope>NUCLEOTIDE SEQUENCE</scope>
</reference>
<comment type="caution">
    <text evidence="2">The sequence shown here is derived from an EMBL/GenBank/DDBJ whole genome shotgun (WGS) entry which is preliminary data.</text>
</comment>
<feature type="region of interest" description="Disordered" evidence="1">
    <location>
        <begin position="1"/>
        <end position="35"/>
    </location>
</feature>
<organism evidence="2">
    <name type="scientific">bioreactor metagenome</name>
    <dbReference type="NCBI Taxonomy" id="1076179"/>
    <lineage>
        <taxon>unclassified sequences</taxon>
        <taxon>metagenomes</taxon>
        <taxon>ecological metagenomes</taxon>
    </lineage>
</organism>
<protein>
    <submittedName>
        <fullName evidence="2">Uncharacterized protein</fullName>
    </submittedName>
</protein>
<feature type="compositionally biased region" description="Basic and acidic residues" evidence="1">
    <location>
        <begin position="1"/>
        <end position="16"/>
    </location>
</feature>
<evidence type="ECO:0000256" key="1">
    <source>
        <dbReference type="SAM" id="MobiDB-lite"/>
    </source>
</evidence>
<evidence type="ECO:0000313" key="2">
    <source>
        <dbReference type="EMBL" id="MPM97140.1"/>
    </source>
</evidence>
<feature type="region of interest" description="Disordered" evidence="1">
    <location>
        <begin position="157"/>
        <end position="185"/>
    </location>
</feature>
<dbReference type="AlphaFoldDB" id="A0A645E5R8"/>
<sequence>MLDRAREPVRVSEHRNGATRRSAGRRQAGADDVGEHRTRVHRGQLMRVTDHDQPRAGAQRGHQRRHQIKRDHRHLIDDQQIVRQRIAGVTCHASAWTGPQQRMQGGGRLHLKMLPDRTVPVGAAQRRVQGLLHTGRGLAGERGQRDAGAVGHQIVQDAQQPGDGGGLAGPRTARDDAGPGAHRGVNGGALVCGQFLSGGSLPRDPHHGVGDGLPVEGRRRQGDALRQCRADSFLGLPVAFQIEPVADQPERALIRRGLRADHHQWRLGEQQLPPRRVGPR</sequence>
<gene>
    <name evidence="2" type="ORF">SDC9_144313</name>
</gene>
<dbReference type="EMBL" id="VSSQ01043453">
    <property type="protein sequence ID" value="MPM97140.1"/>
    <property type="molecule type" value="Genomic_DNA"/>
</dbReference>
<accession>A0A645E5R8</accession>
<proteinExistence type="predicted"/>
<name>A0A645E5R8_9ZZZZ</name>